<dbReference type="AlphaFoldDB" id="A0A835LRD6"/>
<evidence type="ECO:0000259" key="3">
    <source>
        <dbReference type="Pfam" id="PF04780"/>
    </source>
</evidence>
<dbReference type="Pfam" id="PF04780">
    <property type="entry name" value="DUF629"/>
    <property type="match status" value="1"/>
</dbReference>
<keyword evidence="2" id="KW-0378">Hydrolase</keyword>
<gene>
    <name evidence="4" type="ORF">IFM89_009126</name>
</gene>
<dbReference type="PANTHER" id="PTHR22975">
    <property type="entry name" value="UBIQUITIN SPECIFIC PROTEINASE"/>
    <property type="match status" value="1"/>
</dbReference>
<feature type="domain" description="DUF629" evidence="3">
    <location>
        <begin position="186"/>
        <end position="414"/>
    </location>
</feature>
<dbReference type="GO" id="GO:0016787">
    <property type="term" value="F:hydrolase activity"/>
    <property type="evidence" value="ECO:0007669"/>
    <property type="project" value="UniProtKB-KW"/>
</dbReference>
<evidence type="ECO:0000256" key="1">
    <source>
        <dbReference type="ARBA" id="ARBA00022786"/>
    </source>
</evidence>
<name>A0A835LRD6_9MAGN</name>
<dbReference type="InterPro" id="IPR052398">
    <property type="entry name" value="Ubiquitin_hydrolase_53/54"/>
</dbReference>
<dbReference type="PANTHER" id="PTHR22975:SF9">
    <property type="entry name" value="ECHINUS SPLICE FORM 3"/>
    <property type="match status" value="1"/>
</dbReference>
<evidence type="ECO:0000256" key="2">
    <source>
        <dbReference type="ARBA" id="ARBA00022801"/>
    </source>
</evidence>
<keyword evidence="5" id="KW-1185">Reference proteome</keyword>
<protein>
    <recommendedName>
        <fullName evidence="3">DUF629 domain-containing protein</fullName>
    </recommendedName>
</protein>
<accession>A0A835LRD6</accession>
<dbReference type="Proteomes" id="UP000631114">
    <property type="component" value="Unassembled WGS sequence"/>
</dbReference>
<keyword evidence="1" id="KW-0833">Ubl conjugation pathway</keyword>
<sequence length="651" mass="75036">MAIKKHPKPPLPMADQQYPEFESIKMETKKLIASEATNNFFVTLKYIEQGFGSQMNTAYHHRLQAAFYDILASKATTQAMKGLCLGKGVHSARRSIELAPESIEFAYFHAYMLYRRAYKAKCYNEALQECNRALAIPNPSDPEEDWLAKDDEQEVTEQTEERIGKVKDLLHLLIIDCNKEKFIRRWNTLDADEKNSFIELSVENIKSYFSSLGNELANKVITDALSYIRDHYQDSKYWLCCFCDKRFDGFGEHSEHVLTDHPLSPTHRSLCSSLEVDCSWTEIIEKGKWKPVDTSAAIKRLESEWKVQDSRSESSRLVEDDPKKWPESDDYARTKNLKSIHNKLRNLLHNKALLAVHVNKVTQYAMNKLHGLLRGSPLLELGLDQTHLCICLLEASQLDEILKYLEQITKFYSHISKGKNKASIPKPKYPVGIEVYDDTLYVLFPEESLSLHGGSAPTGDAFSTWIFSGISSEDSLEKWTSVRNERKSYWEEVLGKIRTFLRQKNEELSKIQSDNTCKDILSEDVTQQRTLPMVPTDVSDMEIVREADSGLMLKPQVDNHDNHDLKFREDDAWFMQFSEYNRDWEHNLKSHAESDYKEIMYPLVKSYIRIFSLWVVSPRKLGGLDEVGNVLSVSGSFLVILAKFLAQFQSM</sequence>
<dbReference type="InterPro" id="IPR006865">
    <property type="entry name" value="DUF629"/>
</dbReference>
<evidence type="ECO:0000313" key="5">
    <source>
        <dbReference type="Proteomes" id="UP000631114"/>
    </source>
</evidence>
<reference evidence="4 5" key="1">
    <citation type="submission" date="2020-10" db="EMBL/GenBank/DDBJ databases">
        <title>The Coptis chinensis genome and diversification of protoberbering-type alkaloids.</title>
        <authorList>
            <person name="Wang B."/>
            <person name="Shu S."/>
            <person name="Song C."/>
            <person name="Liu Y."/>
        </authorList>
    </citation>
    <scope>NUCLEOTIDE SEQUENCE [LARGE SCALE GENOMIC DNA]</scope>
    <source>
        <strain evidence="4">HL-2020</strain>
        <tissue evidence="4">Leaf</tissue>
    </source>
</reference>
<comment type="caution">
    <text evidence="4">The sequence shown here is derived from an EMBL/GenBank/DDBJ whole genome shotgun (WGS) entry which is preliminary data.</text>
</comment>
<proteinExistence type="predicted"/>
<dbReference type="OrthoDB" id="205782at2759"/>
<evidence type="ECO:0000313" key="4">
    <source>
        <dbReference type="EMBL" id="KAF9604690.1"/>
    </source>
</evidence>
<organism evidence="4 5">
    <name type="scientific">Coptis chinensis</name>
    <dbReference type="NCBI Taxonomy" id="261450"/>
    <lineage>
        <taxon>Eukaryota</taxon>
        <taxon>Viridiplantae</taxon>
        <taxon>Streptophyta</taxon>
        <taxon>Embryophyta</taxon>
        <taxon>Tracheophyta</taxon>
        <taxon>Spermatophyta</taxon>
        <taxon>Magnoliopsida</taxon>
        <taxon>Ranunculales</taxon>
        <taxon>Ranunculaceae</taxon>
        <taxon>Coptidoideae</taxon>
        <taxon>Coptis</taxon>
    </lineage>
</organism>
<dbReference type="EMBL" id="JADFTS010000005">
    <property type="protein sequence ID" value="KAF9604690.1"/>
    <property type="molecule type" value="Genomic_DNA"/>
</dbReference>